<dbReference type="InterPro" id="IPR052931">
    <property type="entry name" value="Prophage_regulatory_activator"/>
</dbReference>
<name>A0AB36CZ57_9PSED</name>
<accession>A0AB36CZ57</accession>
<comment type="caution">
    <text evidence="1">The sequence shown here is derived from an EMBL/GenBank/DDBJ whole genome shotgun (WGS) entry which is preliminary data.</text>
</comment>
<dbReference type="AlphaFoldDB" id="A0AB36CZ57"/>
<dbReference type="Pfam" id="PF05930">
    <property type="entry name" value="Phage_AlpA"/>
    <property type="match status" value="1"/>
</dbReference>
<evidence type="ECO:0000313" key="1">
    <source>
        <dbReference type="EMBL" id="NMZ81356.1"/>
    </source>
</evidence>
<dbReference type="Gene3D" id="1.10.238.160">
    <property type="match status" value="1"/>
</dbReference>
<dbReference type="PANTHER" id="PTHR36154:SF1">
    <property type="entry name" value="DNA-BINDING TRANSCRIPTIONAL ACTIVATOR ALPA"/>
    <property type="match status" value="1"/>
</dbReference>
<gene>
    <name evidence="1" type="ORF">HBO26_18900</name>
</gene>
<sequence>MHNAQNDQHEEPVEFIRLPKVLALVGLSQTTVYEMARKGEFPKQVRLGGNSVAWVKSEVLQWSREKLAARDQGNQASSPSK</sequence>
<dbReference type="InterPro" id="IPR010260">
    <property type="entry name" value="AlpA"/>
</dbReference>
<dbReference type="Proteomes" id="UP000548707">
    <property type="component" value="Unassembled WGS sequence"/>
</dbReference>
<organism evidence="1 2">
    <name type="scientific">Pseudomonas mandelii</name>
    <dbReference type="NCBI Taxonomy" id="75612"/>
    <lineage>
        <taxon>Bacteria</taxon>
        <taxon>Pseudomonadati</taxon>
        <taxon>Pseudomonadota</taxon>
        <taxon>Gammaproteobacteria</taxon>
        <taxon>Pseudomonadales</taxon>
        <taxon>Pseudomonadaceae</taxon>
        <taxon>Pseudomonas</taxon>
    </lineage>
</organism>
<evidence type="ECO:0000313" key="2">
    <source>
        <dbReference type="Proteomes" id="UP000548707"/>
    </source>
</evidence>
<proteinExistence type="predicted"/>
<protein>
    <submittedName>
        <fullName evidence="1">AlpA family transcriptional regulator</fullName>
    </submittedName>
</protein>
<reference evidence="1 2" key="1">
    <citation type="journal article" date="2020" name="Front. Microbiol.">
        <title>Genetic Organization of the aprX-lipA2 Operon Affects the Proteolytic Potential of Pseudomonas Species in Milk.</title>
        <authorList>
            <person name="Maier C."/>
            <person name="Huptas C."/>
            <person name="von Neubeck M."/>
            <person name="Scherer S."/>
            <person name="Wenning M."/>
            <person name="Lucking G."/>
        </authorList>
    </citation>
    <scope>NUCLEOTIDE SEQUENCE [LARGE SCALE GENOMIC DNA]</scope>
    <source>
        <strain evidence="1 2">WS 5114</strain>
    </source>
</reference>
<dbReference type="PANTHER" id="PTHR36154">
    <property type="entry name" value="DNA-BINDING TRANSCRIPTIONAL ACTIVATOR ALPA"/>
    <property type="match status" value="1"/>
</dbReference>
<dbReference type="EMBL" id="JAAQXV010000006">
    <property type="protein sequence ID" value="NMZ81356.1"/>
    <property type="molecule type" value="Genomic_DNA"/>
</dbReference>